<organism evidence="1 2">
    <name type="scientific">Prevotella melaninogenica</name>
    <dbReference type="NCBI Taxonomy" id="28132"/>
    <lineage>
        <taxon>Bacteria</taxon>
        <taxon>Pseudomonadati</taxon>
        <taxon>Bacteroidota</taxon>
        <taxon>Bacteroidia</taxon>
        <taxon>Bacteroidales</taxon>
        <taxon>Prevotellaceae</taxon>
        <taxon>Prevotella</taxon>
    </lineage>
</organism>
<name>A0A7D4K9T4_9BACT</name>
<gene>
    <name evidence="1" type="ORF">FIU21_02275</name>
</gene>
<accession>A0A7D4K9T4</accession>
<dbReference type="EMBL" id="CP054010">
    <property type="protein sequence ID" value="QKH87842.1"/>
    <property type="molecule type" value="Genomic_DNA"/>
</dbReference>
<evidence type="ECO:0008006" key="3">
    <source>
        <dbReference type="Google" id="ProtNLM"/>
    </source>
</evidence>
<sequence length="568" mass="66918">MVIKGNVMEKMELQKQVLLSYSVVYPDRHDKIEDLLANVPSNTAIEFISYNLSKKVNQFIGEHDFDIWAPWIMKTRNDVKNPVGQYAQQYNLGNYALIDKYAMLLLISRLLTCYNGRNEELTEDNLSNLFLAYMLCCDERLAMNEKLPNNNMKAEEFVESYMPDCLKSNNIEAPRDYRLLMIKCYMLLIEFPKFNTRFAQYVDEFCKERDIPSAKYYLDKIFLTFLEMGEKDFSNCKMAIGENLKDTCRFYDSLTLNPSHYKHDMDFLMMKEKPLIKTGPNIYNFMFMKMFLDKAYTGLLFDMKDALVKRGVLDRTMGYANLRSFLGEEFSERFLFYSLMKKCFGLNYVSYSGEELEKALGKGMPDYYLRHRNRIFVFECKDVQMAAKKKLSGDYETIKKAIFEKYVANSKGHAKGVGQLANVIVEKLPSILREVDKSAPNSVIFVYPVIVYFDDCFDVEGPNYLLNKEFQRIISEKRVTADYEVKDVVMVNIEQLMRIEKFFAAEKLDLAYLINSYIEYKEEFELNQVFPFNKYIFQEARKVGYELKKIRGFDEVFENLEMLDRKRL</sequence>
<evidence type="ECO:0000313" key="2">
    <source>
        <dbReference type="Proteomes" id="UP000500843"/>
    </source>
</evidence>
<reference evidence="1 2" key="1">
    <citation type="submission" date="2020-05" db="EMBL/GenBank/DDBJ databases">
        <title>FDA dAtabase for Regulatory Grade micrObial Sequences (FDA-ARGOS): Supporting development and validation of Infectious Disease Dx tests.</title>
        <authorList>
            <person name="Moreno J."/>
            <person name="Tallon L."/>
            <person name="Sadzewicz L."/>
            <person name="Zhao X."/>
            <person name="Vavikolanu K."/>
            <person name="Mehta A."/>
            <person name="Aluvathingal J."/>
            <person name="Nadendla S."/>
            <person name="Myers T."/>
            <person name="Yan Y."/>
            <person name="Sichtig H."/>
        </authorList>
    </citation>
    <scope>NUCLEOTIDE SEQUENCE [LARGE SCALE GENOMIC DNA]</scope>
    <source>
        <strain evidence="1 2">FDAARGOS_760</strain>
    </source>
</reference>
<evidence type="ECO:0000313" key="1">
    <source>
        <dbReference type="EMBL" id="QKH87842.1"/>
    </source>
</evidence>
<dbReference type="AlphaFoldDB" id="A0A7D4K9T4"/>
<protein>
    <recommendedName>
        <fullName evidence="3">Restriction endonuclease</fullName>
    </recommendedName>
</protein>
<dbReference type="Proteomes" id="UP000500843">
    <property type="component" value="Chromosome 1"/>
</dbReference>
<proteinExistence type="predicted"/>